<dbReference type="EMBL" id="JBHPON010000001">
    <property type="protein sequence ID" value="MFC6035552.1"/>
    <property type="molecule type" value="Genomic_DNA"/>
</dbReference>
<accession>A0ABW1KY20</accession>
<organism evidence="2 3">
    <name type="scientific">Hyphococcus aureus</name>
    <dbReference type="NCBI Taxonomy" id="2666033"/>
    <lineage>
        <taxon>Bacteria</taxon>
        <taxon>Pseudomonadati</taxon>
        <taxon>Pseudomonadota</taxon>
        <taxon>Alphaproteobacteria</taxon>
        <taxon>Parvularculales</taxon>
        <taxon>Parvularculaceae</taxon>
        <taxon>Hyphococcus</taxon>
    </lineage>
</organism>
<feature type="transmembrane region" description="Helical" evidence="1">
    <location>
        <begin position="36"/>
        <end position="53"/>
    </location>
</feature>
<proteinExistence type="predicted"/>
<comment type="caution">
    <text evidence="2">The sequence shown here is derived from an EMBL/GenBank/DDBJ whole genome shotgun (WGS) entry which is preliminary data.</text>
</comment>
<gene>
    <name evidence="2" type="ORF">ACFMB1_08365</name>
</gene>
<dbReference type="Proteomes" id="UP001596116">
    <property type="component" value="Unassembled WGS sequence"/>
</dbReference>
<evidence type="ECO:0008006" key="4">
    <source>
        <dbReference type="Google" id="ProtNLM"/>
    </source>
</evidence>
<feature type="transmembrane region" description="Helical" evidence="1">
    <location>
        <begin position="101"/>
        <end position="119"/>
    </location>
</feature>
<keyword evidence="1" id="KW-0472">Membrane</keyword>
<feature type="transmembrane region" description="Helical" evidence="1">
    <location>
        <begin position="60"/>
        <end position="81"/>
    </location>
</feature>
<keyword evidence="1" id="KW-1133">Transmembrane helix</keyword>
<reference evidence="2 3" key="1">
    <citation type="submission" date="2024-09" db="EMBL/GenBank/DDBJ databases">
        <authorList>
            <person name="Zhang Z.-H."/>
        </authorList>
    </citation>
    <scope>NUCLEOTIDE SEQUENCE [LARGE SCALE GENOMIC DNA]</scope>
    <source>
        <strain evidence="2 3">HHTR114</strain>
    </source>
</reference>
<name>A0ABW1KY20_9PROT</name>
<feature type="transmembrane region" description="Helical" evidence="1">
    <location>
        <begin position="12"/>
        <end position="30"/>
    </location>
</feature>
<keyword evidence="3" id="KW-1185">Reference proteome</keyword>
<evidence type="ECO:0000313" key="3">
    <source>
        <dbReference type="Proteomes" id="UP001596116"/>
    </source>
</evidence>
<evidence type="ECO:0000256" key="1">
    <source>
        <dbReference type="SAM" id="Phobius"/>
    </source>
</evidence>
<sequence length="124" mass="13916">MAALHSRSEHITAAARIIFINWVAALQMWLVLDGAALTVSYIVIDAITAALFFRMSRGRWFPAPLCFMHGVLVIYHLATLLNTGGLFWEKFVLNRFFDVEIVYVIACTLYRIIALKSAGKPRGA</sequence>
<dbReference type="RefSeq" id="WP_379879088.1">
    <property type="nucleotide sequence ID" value="NZ_JBHPON010000001.1"/>
</dbReference>
<keyword evidence="1" id="KW-0812">Transmembrane</keyword>
<protein>
    <recommendedName>
        <fullName evidence="4">DUF2569 domain-containing protein</fullName>
    </recommendedName>
</protein>
<evidence type="ECO:0000313" key="2">
    <source>
        <dbReference type="EMBL" id="MFC6035552.1"/>
    </source>
</evidence>